<gene>
    <name evidence="2" type="ORF">OBBRIDRAFT_890374</name>
</gene>
<proteinExistence type="predicted"/>
<dbReference type="EMBL" id="KV722520">
    <property type="protein sequence ID" value="OCH86585.1"/>
    <property type="molecule type" value="Genomic_DNA"/>
</dbReference>
<dbReference type="AlphaFoldDB" id="A0A8E2AQM5"/>
<protein>
    <submittedName>
        <fullName evidence="2">Uncharacterized protein</fullName>
    </submittedName>
</protein>
<evidence type="ECO:0000313" key="3">
    <source>
        <dbReference type="Proteomes" id="UP000250043"/>
    </source>
</evidence>
<keyword evidence="3" id="KW-1185">Reference proteome</keyword>
<name>A0A8E2AQM5_9APHY</name>
<evidence type="ECO:0000256" key="1">
    <source>
        <dbReference type="SAM" id="MobiDB-lite"/>
    </source>
</evidence>
<sequence>MSLGRMVTFVDETISELRARLDKTTDVGHGYVDALRLSITNKPSGRYHSRLDRKKDGGEGGTGSARDASAYDIQEFLRTAELREPSSAADADTSTVDDLIAVHLVQREKFNDRIATLLSHKLEKAGAGDVLVQEIDRVMKEFQSFALARRLLTGPARRHRLRGLLDRELPR</sequence>
<reference evidence="2 3" key="1">
    <citation type="submission" date="2016-07" db="EMBL/GenBank/DDBJ databases">
        <title>Draft genome of the white-rot fungus Obba rivulosa 3A-2.</title>
        <authorList>
            <consortium name="DOE Joint Genome Institute"/>
            <person name="Miettinen O."/>
            <person name="Riley R."/>
            <person name="Acob R."/>
            <person name="Barry K."/>
            <person name="Cullen D."/>
            <person name="De Vries R."/>
            <person name="Hainaut M."/>
            <person name="Hatakka A."/>
            <person name="Henrissat B."/>
            <person name="Hilden K."/>
            <person name="Kuo R."/>
            <person name="Labutti K."/>
            <person name="Lipzen A."/>
            <person name="Makela M.R."/>
            <person name="Sandor L."/>
            <person name="Spatafora J.W."/>
            <person name="Grigoriev I.V."/>
            <person name="Hibbett D.S."/>
        </authorList>
    </citation>
    <scope>NUCLEOTIDE SEQUENCE [LARGE SCALE GENOMIC DNA]</scope>
    <source>
        <strain evidence="2 3">3A-2</strain>
    </source>
</reference>
<organism evidence="2 3">
    <name type="scientific">Obba rivulosa</name>
    <dbReference type="NCBI Taxonomy" id="1052685"/>
    <lineage>
        <taxon>Eukaryota</taxon>
        <taxon>Fungi</taxon>
        <taxon>Dikarya</taxon>
        <taxon>Basidiomycota</taxon>
        <taxon>Agaricomycotina</taxon>
        <taxon>Agaricomycetes</taxon>
        <taxon>Polyporales</taxon>
        <taxon>Gelatoporiaceae</taxon>
        <taxon>Obba</taxon>
    </lineage>
</organism>
<feature type="compositionally biased region" description="Basic and acidic residues" evidence="1">
    <location>
        <begin position="49"/>
        <end position="58"/>
    </location>
</feature>
<dbReference type="Proteomes" id="UP000250043">
    <property type="component" value="Unassembled WGS sequence"/>
</dbReference>
<accession>A0A8E2AQM5</accession>
<feature type="region of interest" description="Disordered" evidence="1">
    <location>
        <begin position="46"/>
        <end position="66"/>
    </location>
</feature>
<dbReference type="OrthoDB" id="3256901at2759"/>
<evidence type="ECO:0000313" key="2">
    <source>
        <dbReference type="EMBL" id="OCH86585.1"/>
    </source>
</evidence>